<dbReference type="SUPFAM" id="SSF116922">
    <property type="entry name" value="YugE-like"/>
    <property type="match status" value="1"/>
</dbReference>
<dbReference type="RefSeq" id="WP_344821594.1">
    <property type="nucleotide sequence ID" value="NZ_BAAAUV010000001.1"/>
</dbReference>
<dbReference type="Gene3D" id="1.10.340.20">
    <property type="entry name" value="Apc36109-like domain"/>
    <property type="match status" value="1"/>
</dbReference>
<name>A0ABP6PXQ1_9ACTN</name>
<accession>A0ABP6PXQ1</accession>
<comment type="caution">
    <text evidence="1">The sequence shown here is derived from an EMBL/GenBank/DDBJ whole genome shotgun (WGS) entry which is preliminary data.</text>
</comment>
<sequence length="90" mass="9985">MSSAEIFGAVRSLINRYDPEELLDIAPEDEYDPEVRDLVGLVWSEREISAGVIAQVWLARFGASDWPGERPADLAEVAEELRAIRAAARS</sequence>
<keyword evidence="2" id="KW-1185">Reference proteome</keyword>
<evidence type="ECO:0000313" key="1">
    <source>
        <dbReference type="EMBL" id="GAA3195010.1"/>
    </source>
</evidence>
<organism evidence="1 2">
    <name type="scientific">Actinocorallia longicatena</name>
    <dbReference type="NCBI Taxonomy" id="111803"/>
    <lineage>
        <taxon>Bacteria</taxon>
        <taxon>Bacillati</taxon>
        <taxon>Actinomycetota</taxon>
        <taxon>Actinomycetes</taxon>
        <taxon>Streptosporangiales</taxon>
        <taxon>Thermomonosporaceae</taxon>
        <taxon>Actinocorallia</taxon>
    </lineage>
</organism>
<dbReference type="InterPro" id="IPR023162">
    <property type="entry name" value="Apc36109-like_dom_sf"/>
</dbReference>
<dbReference type="Proteomes" id="UP001501237">
    <property type="component" value="Unassembled WGS sequence"/>
</dbReference>
<dbReference type="EMBL" id="BAAAUV010000001">
    <property type="protein sequence ID" value="GAA3195010.1"/>
    <property type="molecule type" value="Genomic_DNA"/>
</dbReference>
<protein>
    <submittedName>
        <fullName evidence="1">Uncharacterized protein</fullName>
    </submittedName>
</protein>
<reference evidence="2" key="1">
    <citation type="journal article" date="2019" name="Int. J. Syst. Evol. Microbiol.">
        <title>The Global Catalogue of Microorganisms (GCM) 10K type strain sequencing project: providing services to taxonomists for standard genome sequencing and annotation.</title>
        <authorList>
            <consortium name="The Broad Institute Genomics Platform"/>
            <consortium name="The Broad Institute Genome Sequencing Center for Infectious Disease"/>
            <person name="Wu L."/>
            <person name="Ma J."/>
        </authorList>
    </citation>
    <scope>NUCLEOTIDE SEQUENCE [LARGE SCALE GENOMIC DNA]</scope>
    <source>
        <strain evidence="2">JCM 9377</strain>
    </source>
</reference>
<gene>
    <name evidence="1" type="ORF">GCM10010468_05030</name>
</gene>
<proteinExistence type="predicted"/>
<evidence type="ECO:0000313" key="2">
    <source>
        <dbReference type="Proteomes" id="UP001501237"/>
    </source>
</evidence>